<keyword evidence="5" id="KW-1185">Reference proteome</keyword>
<dbReference type="InterPro" id="IPR038109">
    <property type="entry name" value="DNA_bind_recomb_sf"/>
</dbReference>
<dbReference type="Proteomes" id="UP000294746">
    <property type="component" value="Unassembled WGS sequence"/>
</dbReference>
<sequence>MERVAMYLRKSRADVEAENRGEGETLAKHKRALFKLAKDKGLNIIKVRQEVVSGESLLHRPEMMELLKEVENKLYDAVLVMDMDRLGRGNMRDQAIILETFKNSKTKIITPRKTYDLEDEFDEEYSEFEAFMARKELKIITRRMQSGRKRSVMEGNYIGPTPPYGYQIVKEKERRFLVPDPEQSLVIKMIFDWYTSENPKNRLGTRRIAHKLNDLGFLSSTGNTWKPVSIRVILRNAVYIGRIQWSKSARKKSIDPSQKYNTYVQPRDTWVDVKGFHEPIISDELFEKAQEILNNQHHPPVGSGKKIANPFAGLIKCKKCKFSMYKRSYHGKARDRIFCKEVTCDCKSGIFEVVEKRLLSSLQEWLDEYKISISEQDITQRNDMSNVEYLQKSICNLQSEIKSLQEQKEKLHDFLERGIYDEITYLERSTNIAERTKHVQDQLSNTLQELEIERKRIEAKTKIIPNVEHVLQQYPKLDNPLDKNTLLKSVIDYCLFEKNTTRQVDDFTLIVYPKL</sequence>
<name>A0A4R2S0Y6_9BACL</name>
<dbReference type="InterPro" id="IPR050639">
    <property type="entry name" value="SSR_resolvase"/>
</dbReference>
<dbReference type="InterPro" id="IPR011109">
    <property type="entry name" value="DNA_bind_recombinase_dom"/>
</dbReference>
<dbReference type="CDD" id="cd00338">
    <property type="entry name" value="Ser_Recombinase"/>
    <property type="match status" value="1"/>
</dbReference>
<dbReference type="RefSeq" id="WP_131847925.1">
    <property type="nucleotide sequence ID" value="NZ_SLXV01000005.1"/>
</dbReference>
<evidence type="ECO:0000313" key="4">
    <source>
        <dbReference type="EMBL" id="TCP69819.1"/>
    </source>
</evidence>
<dbReference type="EMBL" id="SLXV01000005">
    <property type="protein sequence ID" value="TCP69819.1"/>
    <property type="molecule type" value="Genomic_DNA"/>
</dbReference>
<dbReference type="Pfam" id="PF07508">
    <property type="entry name" value="Recombinase"/>
    <property type="match status" value="1"/>
</dbReference>
<dbReference type="Gene3D" id="3.40.50.1390">
    <property type="entry name" value="Resolvase, N-terminal catalytic domain"/>
    <property type="match status" value="1"/>
</dbReference>
<proteinExistence type="predicted"/>
<comment type="caution">
    <text evidence="4">The sequence shown here is derived from an EMBL/GenBank/DDBJ whole genome shotgun (WGS) entry which is preliminary data.</text>
</comment>
<dbReference type="PROSITE" id="PS51736">
    <property type="entry name" value="RECOMBINASES_3"/>
    <property type="match status" value="1"/>
</dbReference>
<dbReference type="PANTHER" id="PTHR30461:SF23">
    <property type="entry name" value="DNA RECOMBINASE-RELATED"/>
    <property type="match status" value="1"/>
</dbReference>
<dbReference type="OrthoDB" id="65783at2"/>
<evidence type="ECO:0000259" key="3">
    <source>
        <dbReference type="PROSITE" id="PS51737"/>
    </source>
</evidence>
<dbReference type="PROSITE" id="PS51737">
    <property type="entry name" value="RECOMBINASE_DNA_BIND"/>
    <property type="match status" value="1"/>
</dbReference>
<dbReference type="Pfam" id="PF00239">
    <property type="entry name" value="Resolvase"/>
    <property type="match status" value="1"/>
</dbReference>
<organism evidence="4 5">
    <name type="scientific">Baia soyae</name>
    <dbReference type="NCBI Taxonomy" id="1544746"/>
    <lineage>
        <taxon>Bacteria</taxon>
        <taxon>Bacillati</taxon>
        <taxon>Bacillota</taxon>
        <taxon>Bacilli</taxon>
        <taxon>Bacillales</taxon>
        <taxon>Thermoactinomycetaceae</taxon>
        <taxon>Baia</taxon>
    </lineage>
</organism>
<dbReference type="InterPro" id="IPR006119">
    <property type="entry name" value="Resolv_N"/>
</dbReference>
<accession>A0A4R2S0Y6</accession>
<dbReference type="AlphaFoldDB" id="A0A4R2S0Y6"/>
<dbReference type="GO" id="GO:0000150">
    <property type="term" value="F:DNA strand exchange activity"/>
    <property type="evidence" value="ECO:0007669"/>
    <property type="project" value="InterPro"/>
</dbReference>
<dbReference type="PANTHER" id="PTHR30461">
    <property type="entry name" value="DNA-INVERTASE FROM LAMBDOID PROPHAGE"/>
    <property type="match status" value="1"/>
</dbReference>
<feature type="coiled-coil region" evidence="1">
    <location>
        <begin position="433"/>
        <end position="460"/>
    </location>
</feature>
<dbReference type="InterPro" id="IPR036162">
    <property type="entry name" value="Resolvase-like_N_sf"/>
</dbReference>
<evidence type="ECO:0000313" key="5">
    <source>
        <dbReference type="Proteomes" id="UP000294746"/>
    </source>
</evidence>
<feature type="domain" description="Resolvase/invertase-type recombinase catalytic" evidence="2">
    <location>
        <begin position="3"/>
        <end position="155"/>
    </location>
</feature>
<dbReference type="GO" id="GO:0003677">
    <property type="term" value="F:DNA binding"/>
    <property type="evidence" value="ECO:0007669"/>
    <property type="project" value="InterPro"/>
</dbReference>
<feature type="domain" description="Recombinase" evidence="3">
    <location>
        <begin position="163"/>
        <end position="299"/>
    </location>
</feature>
<dbReference type="SMART" id="SM00857">
    <property type="entry name" value="Resolvase"/>
    <property type="match status" value="1"/>
</dbReference>
<keyword evidence="1" id="KW-0175">Coiled coil</keyword>
<dbReference type="SUPFAM" id="SSF53041">
    <property type="entry name" value="Resolvase-like"/>
    <property type="match status" value="1"/>
</dbReference>
<evidence type="ECO:0000256" key="1">
    <source>
        <dbReference type="SAM" id="Coils"/>
    </source>
</evidence>
<reference evidence="4 5" key="1">
    <citation type="submission" date="2019-03" db="EMBL/GenBank/DDBJ databases">
        <title>Genomic Encyclopedia of Type Strains, Phase IV (KMG-IV): sequencing the most valuable type-strain genomes for metagenomic binning, comparative biology and taxonomic classification.</title>
        <authorList>
            <person name="Goeker M."/>
        </authorList>
    </citation>
    <scope>NUCLEOTIDE SEQUENCE [LARGE SCALE GENOMIC DNA]</scope>
    <source>
        <strain evidence="4 5">DSM 46831</strain>
    </source>
</reference>
<evidence type="ECO:0000259" key="2">
    <source>
        <dbReference type="PROSITE" id="PS51736"/>
    </source>
</evidence>
<protein>
    <submittedName>
        <fullName evidence="4">DNA invertase Pin-like site-specific DNA recombinase</fullName>
    </submittedName>
</protein>
<dbReference type="Gene3D" id="3.90.1750.20">
    <property type="entry name" value="Putative Large Serine Recombinase, Chain B, Domain 2"/>
    <property type="match status" value="1"/>
</dbReference>
<gene>
    <name evidence="4" type="ORF">EDD57_1051</name>
</gene>